<feature type="transmembrane region" description="Helical" evidence="1">
    <location>
        <begin position="30"/>
        <end position="48"/>
    </location>
</feature>
<keyword evidence="1" id="KW-1133">Transmembrane helix</keyword>
<keyword evidence="1" id="KW-0472">Membrane</keyword>
<reference evidence="2" key="1">
    <citation type="submission" date="2020-11" db="EMBL/GenBank/DDBJ databases">
        <authorList>
            <consortium name="DOE Joint Genome Institute"/>
            <person name="Ahrendt S."/>
            <person name="Riley R."/>
            <person name="Andreopoulos W."/>
            <person name="Labutti K."/>
            <person name="Pangilinan J."/>
            <person name="Ruiz-Duenas F.J."/>
            <person name="Barrasa J.M."/>
            <person name="Sanchez-Garcia M."/>
            <person name="Camarero S."/>
            <person name="Miyauchi S."/>
            <person name="Serrano A."/>
            <person name="Linde D."/>
            <person name="Babiker R."/>
            <person name="Drula E."/>
            <person name="Ayuso-Fernandez I."/>
            <person name="Pacheco R."/>
            <person name="Padilla G."/>
            <person name="Ferreira P."/>
            <person name="Barriuso J."/>
            <person name="Kellner H."/>
            <person name="Castanera R."/>
            <person name="Alfaro M."/>
            <person name="Ramirez L."/>
            <person name="Pisabarro A.G."/>
            <person name="Kuo A."/>
            <person name="Tritt A."/>
            <person name="Lipzen A."/>
            <person name="He G."/>
            <person name="Yan M."/>
            <person name="Ng V."/>
            <person name="Cullen D."/>
            <person name="Martin F."/>
            <person name="Rosso M.-N."/>
            <person name="Henrissat B."/>
            <person name="Hibbett D."/>
            <person name="Martinez A.T."/>
            <person name="Grigoriev I.V."/>
        </authorList>
    </citation>
    <scope>NUCLEOTIDE SEQUENCE</scope>
    <source>
        <strain evidence="2">CBS 506.95</strain>
    </source>
</reference>
<dbReference type="EMBL" id="MU157829">
    <property type="protein sequence ID" value="KAF9533320.1"/>
    <property type="molecule type" value="Genomic_DNA"/>
</dbReference>
<accession>A0A9P6EQY3</accession>
<gene>
    <name evidence="2" type="ORF">CPB83DRAFT_543269</name>
</gene>
<dbReference type="AlphaFoldDB" id="A0A9P6EQY3"/>
<comment type="caution">
    <text evidence="2">The sequence shown here is derived from an EMBL/GenBank/DDBJ whole genome shotgun (WGS) entry which is preliminary data.</text>
</comment>
<keyword evidence="1" id="KW-0812">Transmembrane</keyword>
<protein>
    <submittedName>
        <fullName evidence="2">Uncharacterized protein</fullName>
    </submittedName>
</protein>
<sequence length="50" mass="5885">MSSYYLSSSFPSISKHFELYNLFGVRQNCFLWLIYYVLSFIVSMAFLGDV</sequence>
<dbReference type="Proteomes" id="UP000807306">
    <property type="component" value="Unassembled WGS sequence"/>
</dbReference>
<evidence type="ECO:0000313" key="2">
    <source>
        <dbReference type="EMBL" id="KAF9533320.1"/>
    </source>
</evidence>
<evidence type="ECO:0000313" key="3">
    <source>
        <dbReference type="Proteomes" id="UP000807306"/>
    </source>
</evidence>
<proteinExistence type="predicted"/>
<evidence type="ECO:0000256" key="1">
    <source>
        <dbReference type="SAM" id="Phobius"/>
    </source>
</evidence>
<keyword evidence="3" id="KW-1185">Reference proteome</keyword>
<organism evidence="2 3">
    <name type="scientific">Crepidotus variabilis</name>
    <dbReference type="NCBI Taxonomy" id="179855"/>
    <lineage>
        <taxon>Eukaryota</taxon>
        <taxon>Fungi</taxon>
        <taxon>Dikarya</taxon>
        <taxon>Basidiomycota</taxon>
        <taxon>Agaricomycotina</taxon>
        <taxon>Agaricomycetes</taxon>
        <taxon>Agaricomycetidae</taxon>
        <taxon>Agaricales</taxon>
        <taxon>Agaricineae</taxon>
        <taxon>Crepidotaceae</taxon>
        <taxon>Crepidotus</taxon>
    </lineage>
</organism>
<name>A0A9P6EQY3_9AGAR</name>